<reference evidence="2" key="2">
    <citation type="journal article" date="2023" name="Proc. Natl. Acad. Sci. U.S.A.">
        <title>A global phylogenomic analysis of the shiitake genus Lentinula.</title>
        <authorList>
            <person name="Sierra-Patev S."/>
            <person name="Min B."/>
            <person name="Naranjo-Ortiz M."/>
            <person name="Looney B."/>
            <person name="Konkel Z."/>
            <person name="Slot J.C."/>
            <person name="Sakamoto Y."/>
            <person name="Steenwyk J.L."/>
            <person name="Rokas A."/>
            <person name="Carro J."/>
            <person name="Camarero S."/>
            <person name="Ferreira P."/>
            <person name="Molpeceres G."/>
            <person name="Ruiz-Duenas F.J."/>
            <person name="Serrano A."/>
            <person name="Henrissat B."/>
            <person name="Drula E."/>
            <person name="Hughes K.W."/>
            <person name="Mata J.L."/>
            <person name="Ishikawa N.K."/>
            <person name="Vargas-Isla R."/>
            <person name="Ushijima S."/>
            <person name="Smith C.A."/>
            <person name="Donoghue J."/>
            <person name="Ahrendt S."/>
            <person name="Andreopoulos W."/>
            <person name="He G."/>
            <person name="LaButti K."/>
            <person name="Lipzen A."/>
            <person name="Ng V."/>
            <person name="Riley R."/>
            <person name="Sandor L."/>
            <person name="Barry K."/>
            <person name="Martinez A.T."/>
            <person name="Xiao Y."/>
            <person name="Gibbons J.G."/>
            <person name="Terashima K."/>
            <person name="Grigoriev I.V."/>
            <person name="Hibbett D."/>
        </authorList>
    </citation>
    <scope>NUCLEOTIDE SEQUENCE</scope>
    <source>
        <strain evidence="2">Sp2 HRB7682 ss15</strain>
    </source>
</reference>
<proteinExistence type="predicted"/>
<evidence type="ECO:0000256" key="1">
    <source>
        <dbReference type="SAM" id="Phobius"/>
    </source>
</evidence>
<organism evidence="2 3">
    <name type="scientific">Lentinula lateritia</name>
    <dbReference type="NCBI Taxonomy" id="40482"/>
    <lineage>
        <taxon>Eukaryota</taxon>
        <taxon>Fungi</taxon>
        <taxon>Dikarya</taxon>
        <taxon>Basidiomycota</taxon>
        <taxon>Agaricomycotina</taxon>
        <taxon>Agaricomycetes</taxon>
        <taxon>Agaricomycetidae</taxon>
        <taxon>Agaricales</taxon>
        <taxon>Marasmiineae</taxon>
        <taxon>Omphalotaceae</taxon>
        <taxon>Lentinula</taxon>
    </lineage>
</organism>
<protein>
    <submittedName>
        <fullName evidence="2">Uncharacterized protein</fullName>
    </submittedName>
</protein>
<sequence>MLTHQYPVTLLLYLVSSTGSTGCGLAVSLNSMMAIRGPTENISQALFVHPRSSSTNISEYIFMVTRNDISSVSHIRIIIYSSSKPKPFFDFVREMNLRCIFRNGT</sequence>
<keyword evidence="1" id="KW-0812">Transmembrane</keyword>
<reference evidence="2" key="1">
    <citation type="submission" date="2022-08" db="EMBL/GenBank/DDBJ databases">
        <authorList>
            <consortium name="DOE Joint Genome Institute"/>
            <person name="Min B."/>
            <person name="Riley R."/>
            <person name="Sierra-Patev S."/>
            <person name="Naranjo-Ortiz M."/>
            <person name="Looney B."/>
            <person name="Konkel Z."/>
            <person name="Slot J.C."/>
            <person name="Sakamoto Y."/>
            <person name="Steenwyk J.L."/>
            <person name="Rokas A."/>
            <person name="Carro J."/>
            <person name="Camarero S."/>
            <person name="Ferreira P."/>
            <person name="Molpeceres G."/>
            <person name="Ruiz-Duenas F.J."/>
            <person name="Serrano A."/>
            <person name="Henrissat B."/>
            <person name="Drula E."/>
            <person name="Hughes K.W."/>
            <person name="Mata J.L."/>
            <person name="Ishikawa N.K."/>
            <person name="Vargas-Isla R."/>
            <person name="Ushijima S."/>
            <person name="Smith C.A."/>
            <person name="Ahrendt S."/>
            <person name="Andreopoulos W."/>
            <person name="He G."/>
            <person name="Labutti K."/>
            <person name="Lipzen A."/>
            <person name="Ng V."/>
            <person name="Sandor L."/>
            <person name="Barry K."/>
            <person name="Martinez A.T."/>
            <person name="Xiao Y."/>
            <person name="Gibbons J.G."/>
            <person name="Terashima K."/>
            <person name="Hibbett D.S."/>
            <person name="Grigoriev I.V."/>
        </authorList>
    </citation>
    <scope>NUCLEOTIDE SEQUENCE</scope>
    <source>
        <strain evidence="2">Sp2 HRB7682 ss15</strain>
    </source>
</reference>
<feature type="transmembrane region" description="Helical" evidence="1">
    <location>
        <begin position="6"/>
        <end position="27"/>
    </location>
</feature>
<evidence type="ECO:0000313" key="2">
    <source>
        <dbReference type="EMBL" id="KAJ4466383.1"/>
    </source>
</evidence>
<comment type="caution">
    <text evidence="2">The sequence shown here is derived from an EMBL/GenBank/DDBJ whole genome shotgun (WGS) entry which is preliminary data.</text>
</comment>
<dbReference type="Proteomes" id="UP001150238">
    <property type="component" value="Unassembled WGS sequence"/>
</dbReference>
<accession>A0A9W8ZT73</accession>
<keyword evidence="1" id="KW-1133">Transmembrane helix</keyword>
<keyword evidence="1" id="KW-0472">Membrane</keyword>
<name>A0A9W8ZT73_9AGAR</name>
<evidence type="ECO:0000313" key="3">
    <source>
        <dbReference type="Proteomes" id="UP001150238"/>
    </source>
</evidence>
<gene>
    <name evidence="2" type="ORF">C8J55DRAFT_527115</name>
</gene>
<dbReference type="EMBL" id="JANVFS010000045">
    <property type="protein sequence ID" value="KAJ4466383.1"/>
    <property type="molecule type" value="Genomic_DNA"/>
</dbReference>
<dbReference type="AlphaFoldDB" id="A0A9W8ZT73"/>